<dbReference type="Gene3D" id="2.10.90.10">
    <property type="entry name" value="Cystine-knot cytokines"/>
    <property type="match status" value="1"/>
</dbReference>
<evidence type="ECO:0000256" key="5">
    <source>
        <dbReference type="ARBA" id="ARBA00022729"/>
    </source>
</evidence>
<reference evidence="7" key="2">
    <citation type="submission" date="2025-08" db="UniProtKB">
        <authorList>
            <consortium name="Ensembl"/>
        </authorList>
    </citation>
    <scope>IDENTIFICATION</scope>
</reference>
<protein>
    <recommendedName>
        <fullName evidence="9">Interleukin 17a/f3</fullName>
    </recommendedName>
</protein>
<accession>A0AAY5KIT8</accession>
<keyword evidence="6" id="KW-0472">Membrane</keyword>
<evidence type="ECO:0000256" key="2">
    <source>
        <dbReference type="ARBA" id="ARBA00007236"/>
    </source>
</evidence>
<evidence type="ECO:0000256" key="3">
    <source>
        <dbReference type="ARBA" id="ARBA00022514"/>
    </source>
</evidence>
<name>A0AAY5KIT8_ESOLU</name>
<dbReference type="PRINTS" id="PR01932">
    <property type="entry name" value="INTRLEUKIN17"/>
</dbReference>
<evidence type="ECO:0000256" key="6">
    <source>
        <dbReference type="SAM" id="Phobius"/>
    </source>
</evidence>
<comment type="subcellular location">
    <subcellularLocation>
        <location evidence="1">Secreted</location>
    </subcellularLocation>
</comment>
<dbReference type="GO" id="GO:0005125">
    <property type="term" value="F:cytokine activity"/>
    <property type="evidence" value="ECO:0007669"/>
    <property type="project" value="UniProtKB-KW"/>
</dbReference>
<evidence type="ECO:0000313" key="7">
    <source>
        <dbReference type="Ensembl" id="ENSELUP00000088651.1"/>
    </source>
</evidence>
<dbReference type="InterPro" id="IPR010345">
    <property type="entry name" value="IL-17_fam"/>
</dbReference>
<dbReference type="Pfam" id="PF06083">
    <property type="entry name" value="IL17"/>
    <property type="match status" value="1"/>
</dbReference>
<dbReference type="InterPro" id="IPR029034">
    <property type="entry name" value="Cystine-knot_cytokine"/>
</dbReference>
<dbReference type="AlphaFoldDB" id="A0AAY5KIT8"/>
<keyword evidence="6" id="KW-0812">Transmembrane</keyword>
<feature type="transmembrane region" description="Helical" evidence="6">
    <location>
        <begin position="6"/>
        <end position="31"/>
    </location>
</feature>
<evidence type="ECO:0000256" key="4">
    <source>
        <dbReference type="ARBA" id="ARBA00022525"/>
    </source>
</evidence>
<evidence type="ECO:0000256" key="1">
    <source>
        <dbReference type="ARBA" id="ARBA00004613"/>
    </source>
</evidence>
<keyword evidence="4" id="KW-0964">Secreted</keyword>
<dbReference type="GO" id="GO:0005615">
    <property type="term" value="C:extracellular space"/>
    <property type="evidence" value="ECO:0007669"/>
    <property type="project" value="UniProtKB-KW"/>
</dbReference>
<keyword evidence="8" id="KW-1185">Reference proteome</keyword>
<dbReference type="SUPFAM" id="SSF57501">
    <property type="entry name" value="Cystine-knot cytokines"/>
    <property type="match status" value="1"/>
</dbReference>
<reference evidence="7 8" key="1">
    <citation type="submission" date="2020-02" db="EMBL/GenBank/DDBJ databases">
        <title>Esox lucius (northern pike) genome, fEsoLuc1, primary haplotype.</title>
        <authorList>
            <person name="Myers G."/>
            <person name="Karagic N."/>
            <person name="Meyer A."/>
            <person name="Pippel M."/>
            <person name="Reichard M."/>
            <person name="Winkler S."/>
            <person name="Tracey A."/>
            <person name="Sims Y."/>
            <person name="Howe K."/>
            <person name="Rhie A."/>
            <person name="Formenti G."/>
            <person name="Durbin R."/>
            <person name="Fedrigo O."/>
            <person name="Jarvis E.D."/>
        </authorList>
    </citation>
    <scope>NUCLEOTIDE SEQUENCE [LARGE SCALE GENOMIC DNA]</scope>
</reference>
<dbReference type="GeneTree" id="ENSGT00940000156618"/>
<dbReference type="Proteomes" id="UP000265140">
    <property type="component" value="Chromosome 18"/>
</dbReference>
<dbReference type="Ensembl" id="ENSELUT00000095063.1">
    <property type="protein sequence ID" value="ENSELUP00000088651.1"/>
    <property type="gene ID" value="ENSELUG00000044569.1"/>
</dbReference>
<keyword evidence="3" id="KW-0202">Cytokine</keyword>
<proteinExistence type="inferred from homology"/>
<keyword evidence="6" id="KW-1133">Transmembrane helix</keyword>
<comment type="similarity">
    <text evidence="2">Belongs to the IL-17 family.</text>
</comment>
<dbReference type="GO" id="GO:0006954">
    <property type="term" value="P:inflammatory response"/>
    <property type="evidence" value="ECO:0007669"/>
    <property type="project" value="InterPro"/>
</dbReference>
<sequence length="165" mass="18637">QHLTIIINILSFIKFFRGLLVLGLVTSLHGLKKGSKNRARLGKGSGPEDTTFLYLDSKIATPTLSVSSVANRSLSPWTFRNSHVKNRFPEYIAQAQCQMSGCLTPDGREDLSMESKPILYQILVLHRKKGNVKKNRKGKRYFYTLKTEIVTVGCTCVRPIQLPHY</sequence>
<evidence type="ECO:0000313" key="8">
    <source>
        <dbReference type="Proteomes" id="UP000265140"/>
    </source>
</evidence>
<dbReference type="InterPro" id="IPR020440">
    <property type="entry name" value="IL-17_chr"/>
</dbReference>
<organism evidence="7 8">
    <name type="scientific">Esox lucius</name>
    <name type="common">Northern pike</name>
    <dbReference type="NCBI Taxonomy" id="8010"/>
    <lineage>
        <taxon>Eukaryota</taxon>
        <taxon>Metazoa</taxon>
        <taxon>Chordata</taxon>
        <taxon>Craniata</taxon>
        <taxon>Vertebrata</taxon>
        <taxon>Euteleostomi</taxon>
        <taxon>Actinopterygii</taxon>
        <taxon>Neopterygii</taxon>
        <taxon>Teleostei</taxon>
        <taxon>Protacanthopterygii</taxon>
        <taxon>Esociformes</taxon>
        <taxon>Esocidae</taxon>
        <taxon>Esox</taxon>
    </lineage>
</organism>
<reference evidence="7" key="3">
    <citation type="submission" date="2025-09" db="UniProtKB">
        <authorList>
            <consortium name="Ensembl"/>
        </authorList>
    </citation>
    <scope>IDENTIFICATION</scope>
</reference>
<evidence type="ECO:0008006" key="9">
    <source>
        <dbReference type="Google" id="ProtNLM"/>
    </source>
</evidence>
<keyword evidence="5" id="KW-0732">Signal</keyword>